<keyword evidence="5" id="KW-0777">Teichoic acid biosynthesis</keyword>
<evidence type="ECO:0000256" key="4">
    <source>
        <dbReference type="ARBA" id="ARBA00022679"/>
    </source>
</evidence>
<protein>
    <submittedName>
        <fullName evidence="8">CDP-glycerol glycerophosphotransferase family protein</fullName>
    </submittedName>
</protein>
<gene>
    <name evidence="8" type="ORF">FZC85_21470</name>
</gene>
<evidence type="ECO:0000256" key="7">
    <source>
        <dbReference type="SAM" id="Phobius"/>
    </source>
</evidence>
<dbReference type="OrthoDB" id="9811865at2"/>
<keyword evidence="4 8" id="KW-0808">Transferase</keyword>
<feature type="transmembrane region" description="Helical" evidence="7">
    <location>
        <begin position="7"/>
        <end position="26"/>
    </location>
</feature>
<evidence type="ECO:0000313" key="9">
    <source>
        <dbReference type="Proteomes" id="UP000324269"/>
    </source>
</evidence>
<accession>A0A5D4TX78</accession>
<keyword evidence="3" id="KW-1003">Cell membrane</keyword>
<dbReference type="SUPFAM" id="SSF53756">
    <property type="entry name" value="UDP-Glycosyltransferase/glycogen phosphorylase"/>
    <property type="match status" value="1"/>
</dbReference>
<sequence>MVREAAITIYLFIFSLIFAFFNRFSLRNKVVFVVSFSENNQSIYKEMIRQDSTCRIIFLATEQMYPTFSKLKGASTLFFDWKNPLHFMKGIYHLATSKVVMVDNYYGFLAQIRFRDSVQCIQLWHANGAIKKFGLKDPSNETRTNRAIQRFKRVYNSFDKVVVGSEAMADIFKQAFGVEDQRIVRTGIPRTDIFFNHAKQMKIVQNMYKKYPYLKNKKIILYAPTYREKDLHDFQLQLNFQELLSQLKQEYALIIKLHPAIKSEIDIPSEFDHLVYDFSDYHSMNELLFISDLLITDYSSIPFEYSLLNRPIIFYLYDLEEYMKERGMWEDYLEFLPGPIAYTTKDIGDIIRAENVDYERISRFSKKWNEYSKGFASKNIVDMLSNHLRDQ</sequence>
<evidence type="ECO:0000256" key="5">
    <source>
        <dbReference type="ARBA" id="ARBA00022944"/>
    </source>
</evidence>
<dbReference type="Gene3D" id="3.40.50.12580">
    <property type="match status" value="1"/>
</dbReference>
<dbReference type="Proteomes" id="UP000324269">
    <property type="component" value="Unassembled WGS sequence"/>
</dbReference>
<dbReference type="EMBL" id="VTEZ01000011">
    <property type="protein sequence ID" value="TYS79444.1"/>
    <property type="molecule type" value="Genomic_DNA"/>
</dbReference>
<dbReference type="InterPro" id="IPR007554">
    <property type="entry name" value="Glycerophosphate_synth"/>
</dbReference>
<dbReference type="GO" id="GO:0005886">
    <property type="term" value="C:plasma membrane"/>
    <property type="evidence" value="ECO:0007669"/>
    <property type="project" value="UniProtKB-SubCell"/>
</dbReference>
<keyword evidence="6 7" id="KW-0472">Membrane</keyword>
<comment type="subcellular location">
    <subcellularLocation>
        <location evidence="1">Cell membrane</location>
        <topology evidence="1">Peripheral membrane protein</topology>
    </subcellularLocation>
</comment>
<organism evidence="8 9">
    <name type="scientific">Rossellomorea aquimaris</name>
    <dbReference type="NCBI Taxonomy" id="189382"/>
    <lineage>
        <taxon>Bacteria</taxon>
        <taxon>Bacillati</taxon>
        <taxon>Bacillota</taxon>
        <taxon>Bacilli</taxon>
        <taxon>Bacillales</taxon>
        <taxon>Bacillaceae</taxon>
        <taxon>Rossellomorea</taxon>
    </lineage>
</organism>
<evidence type="ECO:0000313" key="8">
    <source>
        <dbReference type="EMBL" id="TYS79444.1"/>
    </source>
</evidence>
<dbReference type="InterPro" id="IPR043148">
    <property type="entry name" value="TagF_C"/>
</dbReference>
<dbReference type="GO" id="GO:0019350">
    <property type="term" value="P:teichoic acid biosynthetic process"/>
    <property type="evidence" value="ECO:0007669"/>
    <property type="project" value="UniProtKB-KW"/>
</dbReference>
<dbReference type="InterPro" id="IPR051612">
    <property type="entry name" value="Teichoic_Acid_Biosynth"/>
</dbReference>
<dbReference type="PANTHER" id="PTHR37316">
    <property type="entry name" value="TEICHOIC ACID GLYCEROL-PHOSPHATE PRIMASE"/>
    <property type="match status" value="1"/>
</dbReference>
<reference evidence="8 9" key="1">
    <citation type="submission" date="2019-08" db="EMBL/GenBank/DDBJ databases">
        <title>Bacillus genomes from the desert of Cuatro Cienegas, Coahuila.</title>
        <authorList>
            <person name="Olmedo-Alvarez G."/>
        </authorList>
    </citation>
    <scope>NUCLEOTIDE SEQUENCE [LARGE SCALE GENOMIC DNA]</scope>
    <source>
        <strain evidence="8 9">CH87b_3T</strain>
    </source>
</reference>
<proteinExistence type="inferred from homology"/>
<evidence type="ECO:0000256" key="2">
    <source>
        <dbReference type="ARBA" id="ARBA00010488"/>
    </source>
</evidence>
<dbReference type="RefSeq" id="WP_148971143.1">
    <property type="nucleotide sequence ID" value="NZ_CANLNA010000004.1"/>
</dbReference>
<dbReference type="InterPro" id="IPR043149">
    <property type="entry name" value="TagF_N"/>
</dbReference>
<comment type="caution">
    <text evidence="8">The sequence shown here is derived from an EMBL/GenBank/DDBJ whole genome shotgun (WGS) entry which is preliminary data.</text>
</comment>
<evidence type="ECO:0000256" key="3">
    <source>
        <dbReference type="ARBA" id="ARBA00022475"/>
    </source>
</evidence>
<name>A0A5D4TX78_9BACI</name>
<evidence type="ECO:0000256" key="1">
    <source>
        <dbReference type="ARBA" id="ARBA00004202"/>
    </source>
</evidence>
<dbReference type="Gene3D" id="3.40.50.11820">
    <property type="match status" value="1"/>
</dbReference>
<keyword evidence="7" id="KW-0812">Transmembrane</keyword>
<dbReference type="Pfam" id="PF04464">
    <property type="entry name" value="Glyphos_transf"/>
    <property type="match status" value="1"/>
</dbReference>
<dbReference type="PANTHER" id="PTHR37316:SF1">
    <property type="entry name" value="TEICHOIC ACID GLYCEROL-PHOSPHATE PRIMASE"/>
    <property type="match status" value="1"/>
</dbReference>
<evidence type="ECO:0000256" key="6">
    <source>
        <dbReference type="ARBA" id="ARBA00023136"/>
    </source>
</evidence>
<dbReference type="AlphaFoldDB" id="A0A5D4TX78"/>
<keyword evidence="7" id="KW-1133">Transmembrane helix</keyword>
<comment type="similarity">
    <text evidence="2">Belongs to the CDP-glycerol glycerophosphotransferase family.</text>
</comment>
<dbReference type="GO" id="GO:0047355">
    <property type="term" value="F:CDP-glycerol glycerophosphotransferase activity"/>
    <property type="evidence" value="ECO:0007669"/>
    <property type="project" value="InterPro"/>
</dbReference>